<proteinExistence type="predicted"/>
<dbReference type="Proteomes" id="UP000188937">
    <property type="component" value="Chromosome"/>
</dbReference>
<evidence type="ECO:0000313" key="1">
    <source>
        <dbReference type="EMBL" id="AQS84516.1"/>
    </source>
</evidence>
<organism evidence="1 2">
    <name type="scientific">Acetobacter aceti</name>
    <dbReference type="NCBI Taxonomy" id="435"/>
    <lineage>
        <taxon>Bacteria</taxon>
        <taxon>Pseudomonadati</taxon>
        <taxon>Pseudomonadota</taxon>
        <taxon>Alphaproteobacteria</taxon>
        <taxon>Acetobacterales</taxon>
        <taxon>Acetobacteraceae</taxon>
        <taxon>Acetobacter</taxon>
        <taxon>Acetobacter subgen. Acetobacter</taxon>
    </lineage>
</organism>
<sequence length="346" mass="37542">MNSSLDPKFFQILPTRSLSSVPPASAGPALREKPRSVATAVTMTATPELWACLKSRITTLRPEFSIQRIEALTASLQGSLTVLMAESWQRARRVIAQAAGDAQAISIIGPLSESSSIAERLMGEIDDVTLDQELNRRQHDGKMLSSVKAVQSRAILEHLAEQPLAELEPALDEMERSPERPTTLEYACVTTVKNLVRERCANLVAPVKHKIEKELSFELAATSEVIKPTRNASVSTVMNDNIVDLATQALHDDNVDAIIELLARTPNIAADVIRETLSGRNARGLVALAWKAGLPASLAAAVQIHLALIPPMRAILPSADGSYALTPRELNWQLDFLREKCAAVAA</sequence>
<accession>A0A1U9KFF6</accession>
<name>A0A1U9KFF6_ACEAC</name>
<reference evidence="1 2" key="1">
    <citation type="submission" date="2016-03" db="EMBL/GenBank/DDBJ databases">
        <title>Acetic acid bacteria sequencing.</title>
        <authorList>
            <person name="Brandt J."/>
            <person name="Jakob F."/>
            <person name="Vogel R.F."/>
        </authorList>
    </citation>
    <scope>NUCLEOTIDE SEQUENCE [LARGE SCALE GENOMIC DNA]</scope>
    <source>
        <strain evidence="1 2">TMW2.1153</strain>
    </source>
</reference>
<dbReference type="EMBL" id="CP014692">
    <property type="protein sequence ID" value="AQS84516.1"/>
    <property type="molecule type" value="Genomic_DNA"/>
</dbReference>
<evidence type="ECO:0008006" key="3">
    <source>
        <dbReference type="Google" id="ProtNLM"/>
    </source>
</evidence>
<dbReference type="KEGG" id="aace:A0U92_06680"/>
<dbReference type="AlphaFoldDB" id="A0A1U9KFF6"/>
<dbReference type="OrthoDB" id="7888976at2"/>
<evidence type="ECO:0000313" key="2">
    <source>
        <dbReference type="Proteomes" id="UP000188937"/>
    </source>
</evidence>
<keyword evidence="2" id="KW-1185">Reference proteome</keyword>
<dbReference type="STRING" id="435.A0U92_06680"/>
<gene>
    <name evidence="1" type="ORF">A0U92_06680</name>
</gene>
<protein>
    <recommendedName>
        <fullName evidence="3">DUF2336 domain-containing protein</fullName>
    </recommendedName>
</protein>